<dbReference type="InterPro" id="IPR003838">
    <property type="entry name" value="ABC3_permease_C"/>
</dbReference>
<feature type="domain" description="ABC3 transporter permease C-terminal" evidence="8">
    <location>
        <begin position="325"/>
        <end position="391"/>
    </location>
</feature>
<feature type="transmembrane region" description="Helical" evidence="7">
    <location>
        <begin position="755"/>
        <end position="780"/>
    </location>
</feature>
<evidence type="ECO:0000256" key="7">
    <source>
        <dbReference type="SAM" id="Phobius"/>
    </source>
</evidence>
<feature type="transmembrane region" description="Helical" evidence="7">
    <location>
        <begin position="441"/>
        <end position="459"/>
    </location>
</feature>
<comment type="caution">
    <text evidence="9">The sequence shown here is derived from an EMBL/GenBank/DDBJ whole genome shotgun (WGS) entry which is preliminary data.</text>
</comment>
<dbReference type="Pfam" id="PF02687">
    <property type="entry name" value="FtsX"/>
    <property type="match status" value="2"/>
</dbReference>
<feature type="transmembrane region" description="Helical" evidence="7">
    <location>
        <begin position="848"/>
        <end position="870"/>
    </location>
</feature>
<evidence type="ECO:0000313" key="10">
    <source>
        <dbReference type="Proteomes" id="UP001230289"/>
    </source>
</evidence>
<reference evidence="9 10" key="1">
    <citation type="submission" date="2023-08" db="EMBL/GenBank/DDBJ databases">
        <title>Microbacterium sp. nov., isolated from a waste landfill.</title>
        <authorList>
            <person name="Wen W."/>
        </authorList>
    </citation>
    <scope>NUCLEOTIDE SEQUENCE [LARGE SCALE GENOMIC DNA]</scope>
    <source>
        <strain evidence="9 10">ASV81</strain>
    </source>
</reference>
<dbReference type="Proteomes" id="UP001230289">
    <property type="component" value="Unassembled WGS sequence"/>
</dbReference>
<evidence type="ECO:0000256" key="1">
    <source>
        <dbReference type="ARBA" id="ARBA00004651"/>
    </source>
</evidence>
<comment type="similarity">
    <text evidence="6">Belongs to the ABC-4 integral membrane protein family.</text>
</comment>
<gene>
    <name evidence="9" type="ORF">RBR11_01480</name>
</gene>
<evidence type="ECO:0000256" key="5">
    <source>
        <dbReference type="ARBA" id="ARBA00023136"/>
    </source>
</evidence>
<dbReference type="EMBL" id="JAVFCB010000001">
    <property type="protein sequence ID" value="MDQ4212585.1"/>
    <property type="molecule type" value="Genomic_DNA"/>
</dbReference>
<evidence type="ECO:0000256" key="4">
    <source>
        <dbReference type="ARBA" id="ARBA00022989"/>
    </source>
</evidence>
<feature type="domain" description="ABC3 transporter permease C-terminal" evidence="8">
    <location>
        <begin position="759"/>
        <end position="878"/>
    </location>
</feature>
<evidence type="ECO:0000256" key="6">
    <source>
        <dbReference type="ARBA" id="ARBA00038076"/>
    </source>
</evidence>
<protein>
    <recommendedName>
        <fullName evidence="8">ABC3 transporter permease C-terminal domain-containing protein</fullName>
    </recommendedName>
</protein>
<feature type="transmembrane region" description="Helical" evidence="7">
    <location>
        <begin position="471"/>
        <end position="491"/>
    </location>
</feature>
<dbReference type="RefSeq" id="WP_308487518.1">
    <property type="nucleotide sequence ID" value="NZ_JAVFCB010000001.1"/>
</dbReference>
<feature type="transmembrane region" description="Helical" evidence="7">
    <location>
        <begin position="21"/>
        <end position="42"/>
    </location>
</feature>
<feature type="transmembrane region" description="Helical" evidence="7">
    <location>
        <begin position="361"/>
        <end position="391"/>
    </location>
</feature>
<feature type="transmembrane region" description="Helical" evidence="7">
    <location>
        <begin position="317"/>
        <end position="340"/>
    </location>
</feature>
<keyword evidence="5 7" id="KW-0472">Membrane</keyword>
<accession>A0ABU0XFW2</accession>
<keyword evidence="3 7" id="KW-0812">Transmembrane</keyword>
<feature type="transmembrane region" description="Helical" evidence="7">
    <location>
        <begin position="801"/>
        <end position="828"/>
    </location>
</feature>
<evidence type="ECO:0000256" key="3">
    <source>
        <dbReference type="ARBA" id="ARBA00022692"/>
    </source>
</evidence>
<keyword evidence="2" id="KW-1003">Cell membrane</keyword>
<organism evidence="9 10">
    <name type="scientific">Microbacterium capsulatum</name>
    <dbReference type="NCBI Taxonomy" id="3041921"/>
    <lineage>
        <taxon>Bacteria</taxon>
        <taxon>Bacillati</taxon>
        <taxon>Actinomycetota</taxon>
        <taxon>Actinomycetes</taxon>
        <taxon>Micrococcales</taxon>
        <taxon>Microbacteriaceae</taxon>
        <taxon>Microbacterium</taxon>
    </lineage>
</organism>
<dbReference type="PANTHER" id="PTHR30572">
    <property type="entry name" value="MEMBRANE COMPONENT OF TRANSPORTER-RELATED"/>
    <property type="match status" value="1"/>
</dbReference>
<name>A0ABU0XFW2_9MICO</name>
<evidence type="ECO:0000259" key="8">
    <source>
        <dbReference type="Pfam" id="PF02687"/>
    </source>
</evidence>
<dbReference type="InterPro" id="IPR050250">
    <property type="entry name" value="Macrolide_Exporter_MacB"/>
</dbReference>
<keyword evidence="10" id="KW-1185">Reference proteome</keyword>
<evidence type="ECO:0000313" key="9">
    <source>
        <dbReference type="EMBL" id="MDQ4212585.1"/>
    </source>
</evidence>
<comment type="subcellular location">
    <subcellularLocation>
        <location evidence="1">Cell membrane</location>
        <topology evidence="1">Multi-pass membrane protein</topology>
    </subcellularLocation>
</comment>
<feature type="transmembrane region" description="Helical" evidence="7">
    <location>
        <begin position="526"/>
        <end position="546"/>
    </location>
</feature>
<keyword evidence="4 7" id="KW-1133">Transmembrane helix</keyword>
<sequence>MTRALPAPGLGVVVARTMRTVPLLSAFLVLALAAMTLAGLLVPPLVDQARTATVQHQIDVIPEAGRPLAGAQAGMPVQEHTSAATADAWAAPLAAAAAARDAQPEPLRSALGTPRVVGTFGGTGLVGDRRTPANKVQLLMDPGLERRSRLVQGAYPQPTDPAQGVGVVMVDAAAKTLDWKVGESRRREGLTVTLTGLVAPDGTESADWTMMPGALEPIVELTPMGDRILDAVAFLAPGEAGLLGDMAGQTSTFSWIPLDAAAIDAGNVATVSRQLRLMMATAVHLGTPTGGFFDRGLIYATPVADALDRGVARGGSLTAVLAVAAVGPLAVAVVVLALAGRQLAMRRRRAAALLRARGASLVQLAVLFGGESLLLGLIGAAIGLLAGILAVRNGPDPLAVLIAALLVLVPVCTAPLTVLAGLRRAERGSGTVPLTARWRRAVIEIVIVALAVALGAVLRGRGAGDVAVDPLLLAVPLLVGGAGTVLVLRLLPPLLDALHRSSARRTGLIALLGPARALRDATLRTAPALAAVIGIAVAVFSLSFSATVSDGIARSARESTGADIAVTLPYSPDDQTAIARAVAGVRAVATLDADAIGQAASSTGTGRVRIYAVDRAAFVRVQQGFDGALPMPAELASPGGGAIPVVASAQLLDQFGDALTVNGRKVRIVARTAQAVPFGTAEKWVIVDRANLARIGVTSSSGSRLFVSVAHGHDPTVVARALGAALGAGTTTVTAGRIIADAASDPASAALTASLTAATGVVALLLAVAVVQTLVLGAAARARLLALLRAIGYPRRGELPLVAWEAGPGMLVSLPVGVAAGAATAWLVVGGLDLRGFTGGQAPPELTFGGAALLAVVAGFLLVTALAVLLSATAAAQLRSADAIRVADDEG</sequence>
<feature type="transmembrane region" description="Helical" evidence="7">
    <location>
        <begin position="397"/>
        <end position="420"/>
    </location>
</feature>
<evidence type="ECO:0000256" key="2">
    <source>
        <dbReference type="ARBA" id="ARBA00022475"/>
    </source>
</evidence>
<dbReference type="PANTHER" id="PTHR30572:SF4">
    <property type="entry name" value="ABC TRANSPORTER PERMEASE YTRF"/>
    <property type="match status" value="1"/>
</dbReference>
<proteinExistence type="inferred from homology"/>